<proteinExistence type="predicted"/>
<evidence type="ECO:0000259" key="1">
    <source>
        <dbReference type="Pfam" id="PF20691"/>
    </source>
</evidence>
<sequence>MLQMKKLEEKEWKYWIPSAGRAENIKTVDYLLSIGVPKENINIMVRDDEYEAYNTKYKGMAHILPEQQTKNIGIIRNGIVKLCNFEDYINCILDDDTTSFLIWSNDGTKYGNRAKVTNIKDWQNRYIEVLNTLDLDLVPAIGQRAGGNNFLFQKCLTEEITYFGSLSGSCFVVLDPDFQFINHSFYEDKLTCYDYWVKGKITPIINNLGMLRLPERTAKGGIDYKGIAKEIEEAVDWGAEQFPFTEKRLTNEKYRDYQPCELYTNKFRILKYLASIGIDHKYIPEEYKKKAKRKSLFE</sequence>
<protein>
    <recommendedName>
        <fullName evidence="1">TET-Associated Glycosyltransferase domain-containing protein</fullName>
    </recommendedName>
</protein>
<accession>A0A8S5RW13</accession>
<evidence type="ECO:0000313" key="2">
    <source>
        <dbReference type="EMBL" id="DAF42801.1"/>
    </source>
</evidence>
<reference evidence="2" key="1">
    <citation type="journal article" date="2021" name="Proc. Natl. Acad. Sci. U.S.A.">
        <title>A Catalog of Tens of Thousands of Viruses from Human Metagenomes Reveals Hidden Associations with Chronic Diseases.</title>
        <authorList>
            <person name="Tisza M.J."/>
            <person name="Buck C.B."/>
        </authorList>
    </citation>
    <scope>NUCLEOTIDE SEQUENCE</scope>
    <source>
        <strain evidence="2">CtHip2</strain>
    </source>
</reference>
<organism evidence="2">
    <name type="scientific">Siphoviridae sp. ctHip2</name>
    <dbReference type="NCBI Taxonomy" id="2827830"/>
    <lineage>
        <taxon>Viruses</taxon>
        <taxon>Duplodnaviria</taxon>
        <taxon>Heunggongvirae</taxon>
        <taxon>Uroviricota</taxon>
        <taxon>Caudoviricetes</taxon>
    </lineage>
</organism>
<name>A0A8S5RW13_9CAUD</name>
<dbReference type="EMBL" id="BK032497">
    <property type="protein sequence ID" value="DAF42801.1"/>
    <property type="molecule type" value="Genomic_DNA"/>
</dbReference>
<dbReference type="Pfam" id="PF20691">
    <property type="entry name" value="TAGT"/>
    <property type="match status" value="1"/>
</dbReference>
<feature type="domain" description="TET-Associated Glycosyltransferase" evidence="1">
    <location>
        <begin position="15"/>
        <end position="122"/>
    </location>
</feature>
<dbReference type="InterPro" id="IPR049100">
    <property type="entry name" value="TAGT"/>
</dbReference>